<dbReference type="EMBL" id="CP022752">
    <property type="protein sequence ID" value="ASU77055.1"/>
    <property type="molecule type" value="Genomic_DNA"/>
</dbReference>
<evidence type="ECO:0008006" key="4">
    <source>
        <dbReference type="Google" id="ProtNLM"/>
    </source>
</evidence>
<sequence length="132" mass="14881">MIVTSSRASAAQQRPPRRKRVVLANRRGERQVPRTIIELEDQSTMGEAMVRGLVRAQLRTALLLAGISVVVLGALPALLRWVPAISRIQLWAVPLPWIILGVLPFPFILLIGYVATREAERHEREFTELVDR</sequence>
<keyword evidence="1" id="KW-0812">Transmembrane</keyword>
<feature type="transmembrane region" description="Helical" evidence="1">
    <location>
        <begin position="61"/>
        <end position="82"/>
    </location>
</feature>
<evidence type="ECO:0000256" key="1">
    <source>
        <dbReference type="SAM" id="Phobius"/>
    </source>
</evidence>
<keyword evidence="1" id="KW-0472">Membrane</keyword>
<dbReference type="RefSeq" id="WP_052427712.1">
    <property type="nucleotide sequence ID" value="NZ_CP022752.1"/>
</dbReference>
<dbReference type="OrthoDB" id="5186135at2"/>
<organism evidence="2 3">
    <name type="scientific">Actinopolyspora erythraea</name>
    <dbReference type="NCBI Taxonomy" id="414996"/>
    <lineage>
        <taxon>Bacteria</taxon>
        <taxon>Bacillati</taxon>
        <taxon>Actinomycetota</taxon>
        <taxon>Actinomycetes</taxon>
        <taxon>Actinopolysporales</taxon>
        <taxon>Actinopolysporaceae</taxon>
        <taxon>Actinopolyspora</taxon>
    </lineage>
</organism>
<protein>
    <recommendedName>
        <fullName evidence="4">DUF485 domain-containing protein</fullName>
    </recommendedName>
</protein>
<evidence type="ECO:0000313" key="3">
    <source>
        <dbReference type="Proteomes" id="UP000215043"/>
    </source>
</evidence>
<feature type="transmembrane region" description="Helical" evidence="1">
    <location>
        <begin position="94"/>
        <end position="115"/>
    </location>
</feature>
<reference evidence="2 3" key="1">
    <citation type="submission" date="2017-08" db="EMBL/GenBank/DDBJ databases">
        <title>The complete genome sequence of moderately halophilic actinomycete Actinopolyspora erythraea YIM 90600, the producer of novel erythromycin, novel actinopolysporins A-C and tubercidin.</title>
        <authorList>
            <person name="Yin M."/>
            <person name="Tang S."/>
        </authorList>
    </citation>
    <scope>NUCLEOTIDE SEQUENCE [LARGE SCALE GENOMIC DNA]</scope>
    <source>
        <strain evidence="2 3">YIM 90600</strain>
    </source>
</reference>
<proteinExistence type="predicted"/>
<evidence type="ECO:0000313" key="2">
    <source>
        <dbReference type="EMBL" id="ASU77055.1"/>
    </source>
</evidence>
<keyword evidence="1" id="KW-1133">Transmembrane helix</keyword>
<dbReference type="KEGG" id="aey:CDG81_00490"/>
<dbReference type="AlphaFoldDB" id="A0A223RMQ2"/>
<accession>A0A223RMQ2</accession>
<name>A0A223RMQ2_9ACTN</name>
<gene>
    <name evidence="2" type="ORF">CDG81_00490</name>
</gene>
<dbReference type="Proteomes" id="UP000215043">
    <property type="component" value="Chromosome"/>
</dbReference>